<evidence type="ECO:0000313" key="2">
    <source>
        <dbReference type="Proteomes" id="UP001054252"/>
    </source>
</evidence>
<dbReference type="EMBL" id="BPVZ01000502">
    <property type="protein sequence ID" value="GKV51467.1"/>
    <property type="molecule type" value="Genomic_DNA"/>
</dbReference>
<reference evidence="1 2" key="1">
    <citation type="journal article" date="2021" name="Commun. Biol.">
        <title>The genome of Shorea leprosula (Dipterocarpaceae) highlights the ecological relevance of drought in aseasonal tropical rainforests.</title>
        <authorList>
            <person name="Ng K.K.S."/>
            <person name="Kobayashi M.J."/>
            <person name="Fawcett J.A."/>
            <person name="Hatakeyama M."/>
            <person name="Paape T."/>
            <person name="Ng C.H."/>
            <person name="Ang C.C."/>
            <person name="Tnah L.H."/>
            <person name="Lee C.T."/>
            <person name="Nishiyama T."/>
            <person name="Sese J."/>
            <person name="O'Brien M.J."/>
            <person name="Copetti D."/>
            <person name="Mohd Noor M.I."/>
            <person name="Ong R.C."/>
            <person name="Putra M."/>
            <person name="Sireger I.Z."/>
            <person name="Indrioko S."/>
            <person name="Kosugi Y."/>
            <person name="Izuno A."/>
            <person name="Isagi Y."/>
            <person name="Lee S.L."/>
            <person name="Shimizu K.K."/>
        </authorList>
    </citation>
    <scope>NUCLEOTIDE SEQUENCE [LARGE SCALE GENOMIC DNA]</scope>
    <source>
        <strain evidence="1">214</strain>
    </source>
</reference>
<comment type="caution">
    <text evidence="1">The sequence shown here is derived from an EMBL/GenBank/DDBJ whole genome shotgun (WGS) entry which is preliminary data.</text>
</comment>
<organism evidence="1 2">
    <name type="scientific">Rubroshorea leprosula</name>
    <dbReference type="NCBI Taxonomy" id="152421"/>
    <lineage>
        <taxon>Eukaryota</taxon>
        <taxon>Viridiplantae</taxon>
        <taxon>Streptophyta</taxon>
        <taxon>Embryophyta</taxon>
        <taxon>Tracheophyta</taxon>
        <taxon>Spermatophyta</taxon>
        <taxon>Magnoliopsida</taxon>
        <taxon>eudicotyledons</taxon>
        <taxon>Gunneridae</taxon>
        <taxon>Pentapetalae</taxon>
        <taxon>rosids</taxon>
        <taxon>malvids</taxon>
        <taxon>Malvales</taxon>
        <taxon>Dipterocarpaceae</taxon>
        <taxon>Rubroshorea</taxon>
    </lineage>
</organism>
<proteinExistence type="predicted"/>
<name>A0AAV5MPK5_9ROSI</name>
<sequence>MPFSCVCSSFSPAPNKHPAKPNNTPLGKPNFGICSALCPPSIALAGCGCEIFQIFDPLEFSAFPASSSPYPPTPALLVENFW</sequence>
<dbReference type="Proteomes" id="UP001054252">
    <property type="component" value="Unassembled WGS sequence"/>
</dbReference>
<evidence type="ECO:0000313" key="1">
    <source>
        <dbReference type="EMBL" id="GKV51467.1"/>
    </source>
</evidence>
<gene>
    <name evidence="1" type="ORF">SLEP1_g58121</name>
</gene>
<accession>A0AAV5MPK5</accession>
<keyword evidence="2" id="KW-1185">Reference proteome</keyword>
<protein>
    <submittedName>
        <fullName evidence="1">Uncharacterized protein</fullName>
    </submittedName>
</protein>
<dbReference type="AlphaFoldDB" id="A0AAV5MPK5"/>